<organism evidence="2 3">
    <name type="scientific">Cedecea colo</name>
    <dbReference type="NCBI Taxonomy" id="2552946"/>
    <lineage>
        <taxon>Bacteria</taxon>
        <taxon>Pseudomonadati</taxon>
        <taxon>Pseudomonadota</taxon>
        <taxon>Gammaproteobacteria</taxon>
        <taxon>Enterobacterales</taxon>
        <taxon>Enterobacteriaceae</taxon>
        <taxon>Cedecea</taxon>
    </lineage>
</organism>
<accession>A0ABX0VGN6</accession>
<dbReference type="EMBL" id="SOYS01000001">
    <property type="protein sequence ID" value="NIY46302.1"/>
    <property type="molecule type" value="Genomic_DNA"/>
</dbReference>
<proteinExistence type="predicted"/>
<dbReference type="NCBIfam" id="TIGR01004">
    <property type="entry name" value="PulS_OutS"/>
    <property type="match status" value="1"/>
</dbReference>
<keyword evidence="3" id="KW-1185">Reference proteome</keyword>
<dbReference type="InterPro" id="IPR005699">
    <property type="entry name" value="Chap_lipoprot_PulS/OutS"/>
</dbReference>
<evidence type="ECO:0000256" key="1">
    <source>
        <dbReference type="SAM" id="SignalP"/>
    </source>
</evidence>
<dbReference type="Pfam" id="PF09691">
    <property type="entry name" value="T2SS_PulS_OutS"/>
    <property type="match status" value="1"/>
</dbReference>
<protein>
    <submittedName>
        <fullName evidence="2">Pullulanase</fullName>
    </submittedName>
</protein>
<evidence type="ECO:0000313" key="3">
    <source>
        <dbReference type="Proteomes" id="UP000697927"/>
    </source>
</evidence>
<dbReference type="InterPro" id="IPR038432">
    <property type="entry name" value="PulS/OutS-like_sf"/>
</dbReference>
<dbReference type="InterPro" id="IPR019114">
    <property type="entry name" value="Chap_lipoprot_PulS/OutS-like"/>
</dbReference>
<name>A0ABX0VGN6_9ENTR</name>
<dbReference type="PROSITE" id="PS51257">
    <property type="entry name" value="PROKAR_LIPOPROTEIN"/>
    <property type="match status" value="1"/>
</dbReference>
<keyword evidence="1" id="KW-0732">Signal</keyword>
<sequence>MRQTIKPALVLLPLLLSGCQQSKQAETTPMMLDGQAQQIAALIAGTEYLKYQCGRSDLPTNGQIEQAAYAAAHQRGWQPPAGVAARSNMLYQQLLKDSTPQAAQCAEFQQLLQPFLTTLRKT</sequence>
<comment type="caution">
    <text evidence="2">The sequence shown here is derived from an EMBL/GenBank/DDBJ whole genome shotgun (WGS) entry which is preliminary data.</text>
</comment>
<dbReference type="RefSeq" id="WP_167606191.1">
    <property type="nucleotide sequence ID" value="NZ_SOYS01000001.1"/>
</dbReference>
<reference evidence="2 3" key="1">
    <citation type="journal article" date="2020" name="Microorganisms">
        <title>Polyphasic Characterisation of Cedecea colo sp. nov., a New Enteric Bacterium Isolated from the Koala Hindgut.</title>
        <authorList>
            <person name="Boath J.M."/>
            <person name="Dakhal S."/>
            <person name="Van T.T.H."/>
            <person name="Moore R.J."/>
            <person name="Dekiwadia C."/>
            <person name="Macreadie I.G."/>
        </authorList>
    </citation>
    <scope>NUCLEOTIDE SEQUENCE [LARGE SCALE GENOMIC DNA]</scope>
    <source>
        <strain evidence="2 3">ZA</strain>
    </source>
</reference>
<feature type="signal peptide" evidence="1">
    <location>
        <begin position="1"/>
        <end position="25"/>
    </location>
</feature>
<dbReference type="Gene3D" id="1.20.58.1630">
    <property type="entry name" value="Chaperone lipoprotein PulS/OutS"/>
    <property type="match status" value="1"/>
</dbReference>
<evidence type="ECO:0000313" key="2">
    <source>
        <dbReference type="EMBL" id="NIY46302.1"/>
    </source>
</evidence>
<dbReference type="Proteomes" id="UP000697927">
    <property type="component" value="Unassembled WGS sequence"/>
</dbReference>
<feature type="chain" id="PRO_5046010779" evidence="1">
    <location>
        <begin position="26"/>
        <end position="122"/>
    </location>
</feature>
<gene>
    <name evidence="2" type="ORF">E2L00_01885</name>
</gene>